<dbReference type="Pfam" id="PF23339">
    <property type="entry name" value="PTHB1_CtH"/>
    <property type="match status" value="1"/>
</dbReference>
<proteinExistence type="predicted"/>
<evidence type="ECO:0000259" key="5">
    <source>
        <dbReference type="Pfam" id="PF23338"/>
    </source>
</evidence>
<dbReference type="PANTHER" id="PTHR20991:SF0">
    <property type="entry name" value="PROTEIN PTHB1"/>
    <property type="match status" value="1"/>
</dbReference>
<dbReference type="Pfam" id="PF23337">
    <property type="entry name" value="PTHB1_pf"/>
    <property type="match status" value="1"/>
</dbReference>
<accession>A0A1X7UF34</accession>
<evidence type="ECO:0000313" key="7">
    <source>
        <dbReference type="EnsemblMetazoa" id="Aqu2.1.26250_001"/>
    </source>
</evidence>
<feature type="domain" description="PTHB1 platform" evidence="4">
    <location>
        <begin position="492"/>
        <end position="595"/>
    </location>
</feature>
<evidence type="ECO:0000256" key="2">
    <source>
        <dbReference type="SAM" id="MobiDB-lite"/>
    </source>
</evidence>
<dbReference type="InterPro" id="IPR055362">
    <property type="entry name" value="PTHB1_pf_dom"/>
</dbReference>
<evidence type="ECO:0000259" key="6">
    <source>
        <dbReference type="Pfam" id="PF23339"/>
    </source>
</evidence>
<dbReference type="InterPro" id="IPR026511">
    <property type="entry name" value="PTHB1"/>
</dbReference>
<sequence length="808" mass="89765">MSLFKMRDWWSTVSGYEEFHTNGSLTIAPVATETENKNVIIVGSFSSILRVYGPTQGSFSPDHLLLETQLTQPIISLGIAKVKSTLPSLLVVLHPRLLVFYSLSLNSGQVGLTAFSQHSLSHTSHSMVIGGFGKITEQLVCVQSLDGQLSVYDHNSEILRYNLPNFLLPGPFVYVFRTDTFLVSSSGRSLDAYRYQTLSSGSKARKSKCDWSLLLNEPVVDMKVISSDGGPWYIMVLGERNLYCLEDLGIVLFSKKLESYATCILPYKYNSSPVPTINYIMAGHSQQLQVFSNQVMVWSAQLSHPPVSLAVGKFDDLDGLIVTLDEVGHVQCSYLGTDPTGFTQSIVPNHSVSTVKELEEELKAWQTTIDGLQDNDVSEFVQEKTLVEVIAVSYEEPRPLETDEGDDVSRRCVEAKIKIKSSVDSVSAHIDLALPLSVHPSNFTCQSGIQEVDLTFVCSGDLLTFQTEAHVIMTYLKGQDQTHRIDHTLSLPLGLLCIPTKPQDGQHKITLDSTHNCVSMSLLYPYKEAGGGEAPPSNAVAFRTLNGDIVTIISSKTTSRYRLQSDSFPSLYLFANDLVNRLKKHFEKKKDFSLSVPGLPLPEYFDAIEQHHRSRMALQQCQELLGKHSRQFRAIQKRLLARFRDKTPAGLAHLDTLLDGTFMQLMALTEKCEQLKAEEERSMRELNCVSHLVILLLSLSSHITSDDTDVLKSVLLCNGTSDQGWEELVDVGVTHLLRFNLAKSQKEETVSLPDLTPPIDCKRLKRHLALLCDRLVKGGHVAPSTATRSLNATPQNGHLPTLTEENEN</sequence>
<feature type="coiled-coil region" evidence="1">
    <location>
        <begin position="658"/>
        <end position="685"/>
    </location>
</feature>
<dbReference type="AlphaFoldDB" id="A0A1X7UF34"/>
<organism evidence="7">
    <name type="scientific">Amphimedon queenslandica</name>
    <name type="common">Sponge</name>
    <dbReference type="NCBI Taxonomy" id="400682"/>
    <lineage>
        <taxon>Eukaryota</taxon>
        <taxon>Metazoa</taxon>
        <taxon>Porifera</taxon>
        <taxon>Demospongiae</taxon>
        <taxon>Heteroscleromorpha</taxon>
        <taxon>Haplosclerida</taxon>
        <taxon>Niphatidae</taxon>
        <taxon>Amphimedon</taxon>
    </lineage>
</organism>
<dbReference type="Pfam" id="PF23338">
    <property type="entry name" value="PTHB1_hp"/>
    <property type="match status" value="1"/>
</dbReference>
<dbReference type="EnsemblMetazoa" id="XM_019999133.1">
    <property type="protein sequence ID" value="XP_019854692.1"/>
    <property type="gene ID" value="LOC100634324"/>
</dbReference>
<protein>
    <recommendedName>
        <fullName evidence="9">PTHB1 N-terminal domain-containing protein</fullName>
    </recommendedName>
</protein>
<dbReference type="OrthoDB" id="10262646at2759"/>
<gene>
    <name evidence="7" type="primary">100634324</name>
</gene>
<keyword evidence="1" id="KW-0175">Coiled coil</keyword>
<dbReference type="InterPro" id="IPR028073">
    <property type="entry name" value="PHTB1_N_dom"/>
</dbReference>
<feature type="domain" description="PTHB1 hairpin" evidence="5">
    <location>
        <begin position="599"/>
        <end position="700"/>
    </location>
</feature>
<dbReference type="InterPro" id="IPR055363">
    <property type="entry name" value="PTHB1_hp_dom"/>
</dbReference>
<feature type="compositionally biased region" description="Polar residues" evidence="2">
    <location>
        <begin position="784"/>
        <end position="798"/>
    </location>
</feature>
<dbReference type="eggNOG" id="KOG3679">
    <property type="taxonomic scope" value="Eukaryota"/>
</dbReference>
<dbReference type="GO" id="GO:0034464">
    <property type="term" value="C:BBSome"/>
    <property type="evidence" value="ECO:0007669"/>
    <property type="project" value="InterPro"/>
</dbReference>
<dbReference type="STRING" id="400682.A0A1X7UF34"/>
<evidence type="ECO:0000259" key="3">
    <source>
        <dbReference type="Pfam" id="PF14727"/>
    </source>
</evidence>
<dbReference type="GO" id="GO:0060271">
    <property type="term" value="P:cilium assembly"/>
    <property type="evidence" value="ECO:0007669"/>
    <property type="project" value="TreeGrafter"/>
</dbReference>
<dbReference type="InterPro" id="IPR055364">
    <property type="entry name" value="PTHB1_CtH_dom"/>
</dbReference>
<evidence type="ECO:0000259" key="4">
    <source>
        <dbReference type="Pfam" id="PF23337"/>
    </source>
</evidence>
<reference evidence="7" key="2">
    <citation type="submission" date="2017-05" db="UniProtKB">
        <authorList>
            <consortium name="EnsemblMetazoa"/>
        </authorList>
    </citation>
    <scope>IDENTIFICATION</scope>
</reference>
<dbReference type="PANTHER" id="PTHR20991">
    <property type="entry name" value="PARATHYROID HORMONE-RESPONSIVE B1 GENE"/>
    <property type="match status" value="1"/>
</dbReference>
<feature type="domain" description="PTHB1 C-terminal helix bundle" evidence="6">
    <location>
        <begin position="705"/>
        <end position="775"/>
    </location>
</feature>
<dbReference type="EnsemblMetazoa" id="Aqu2.1.26250_001">
    <property type="protein sequence ID" value="Aqu2.1.26250_001"/>
    <property type="gene ID" value="Aqu2.1.26250"/>
</dbReference>
<feature type="domain" description="PTHB1 N-terminal" evidence="3">
    <location>
        <begin position="1"/>
        <end position="339"/>
    </location>
</feature>
<keyword evidence="8" id="KW-1185">Reference proteome</keyword>
<dbReference type="Proteomes" id="UP000007879">
    <property type="component" value="Unassembled WGS sequence"/>
</dbReference>
<name>A0A1X7UF34_AMPQE</name>
<feature type="region of interest" description="Disordered" evidence="2">
    <location>
        <begin position="784"/>
        <end position="808"/>
    </location>
</feature>
<dbReference type="GO" id="GO:0016020">
    <property type="term" value="C:membrane"/>
    <property type="evidence" value="ECO:0007669"/>
    <property type="project" value="TreeGrafter"/>
</dbReference>
<dbReference type="InParanoid" id="A0A1X7UF34"/>
<dbReference type="KEGG" id="aqu:100634324"/>
<evidence type="ECO:0000256" key="1">
    <source>
        <dbReference type="SAM" id="Coils"/>
    </source>
</evidence>
<evidence type="ECO:0000313" key="8">
    <source>
        <dbReference type="Proteomes" id="UP000007879"/>
    </source>
</evidence>
<reference evidence="8" key="1">
    <citation type="journal article" date="2010" name="Nature">
        <title>The Amphimedon queenslandica genome and the evolution of animal complexity.</title>
        <authorList>
            <person name="Srivastava M."/>
            <person name="Simakov O."/>
            <person name="Chapman J."/>
            <person name="Fahey B."/>
            <person name="Gauthier M.E."/>
            <person name="Mitros T."/>
            <person name="Richards G.S."/>
            <person name="Conaco C."/>
            <person name="Dacre M."/>
            <person name="Hellsten U."/>
            <person name="Larroux C."/>
            <person name="Putnam N.H."/>
            <person name="Stanke M."/>
            <person name="Adamska M."/>
            <person name="Darling A."/>
            <person name="Degnan S.M."/>
            <person name="Oakley T.H."/>
            <person name="Plachetzki D.C."/>
            <person name="Zhai Y."/>
            <person name="Adamski M."/>
            <person name="Calcino A."/>
            <person name="Cummins S.F."/>
            <person name="Goodstein D.M."/>
            <person name="Harris C."/>
            <person name="Jackson D.J."/>
            <person name="Leys S.P."/>
            <person name="Shu S."/>
            <person name="Woodcroft B.J."/>
            <person name="Vervoort M."/>
            <person name="Kosik K.S."/>
            <person name="Manning G."/>
            <person name="Degnan B.M."/>
            <person name="Rokhsar D.S."/>
        </authorList>
    </citation>
    <scope>NUCLEOTIDE SEQUENCE [LARGE SCALE GENOMIC DNA]</scope>
</reference>
<evidence type="ECO:0008006" key="9">
    <source>
        <dbReference type="Google" id="ProtNLM"/>
    </source>
</evidence>
<dbReference type="Pfam" id="PF14727">
    <property type="entry name" value="PHTB1_N"/>
    <property type="match status" value="1"/>
</dbReference>